<dbReference type="InterPro" id="IPR050297">
    <property type="entry name" value="LipidA_mod_glycosyltrf_83"/>
</dbReference>
<feature type="domain" description="Glycosyltransferase RgtA/B/C/D-like" evidence="9">
    <location>
        <begin position="82"/>
        <end position="236"/>
    </location>
</feature>
<organism evidence="10 11">
    <name type="scientific">Roseofilum casamattae BLCC-M143</name>
    <dbReference type="NCBI Taxonomy" id="3022442"/>
    <lineage>
        <taxon>Bacteria</taxon>
        <taxon>Bacillati</taxon>
        <taxon>Cyanobacteriota</taxon>
        <taxon>Cyanophyceae</taxon>
        <taxon>Desertifilales</taxon>
        <taxon>Desertifilaceae</taxon>
        <taxon>Roseofilum</taxon>
        <taxon>Roseofilum casamattae</taxon>
    </lineage>
</organism>
<accession>A0ABT7BV41</accession>
<gene>
    <name evidence="10" type="ORF">PMH09_07600</name>
</gene>
<keyword evidence="2" id="KW-1003">Cell membrane</keyword>
<evidence type="ECO:0000256" key="4">
    <source>
        <dbReference type="ARBA" id="ARBA00022679"/>
    </source>
</evidence>
<proteinExistence type="predicted"/>
<evidence type="ECO:0000256" key="3">
    <source>
        <dbReference type="ARBA" id="ARBA00022676"/>
    </source>
</evidence>
<dbReference type="PANTHER" id="PTHR33908:SF3">
    <property type="entry name" value="UNDECAPRENYL PHOSPHATE-ALPHA-4-AMINO-4-DEOXY-L-ARABINOSE ARABINOSYL TRANSFERASE"/>
    <property type="match status" value="1"/>
</dbReference>
<keyword evidence="6 8" id="KW-1133">Transmembrane helix</keyword>
<feature type="transmembrane region" description="Helical" evidence="8">
    <location>
        <begin position="21"/>
        <end position="41"/>
    </location>
</feature>
<dbReference type="PANTHER" id="PTHR33908">
    <property type="entry name" value="MANNOSYLTRANSFERASE YKCB-RELATED"/>
    <property type="match status" value="1"/>
</dbReference>
<evidence type="ECO:0000256" key="2">
    <source>
        <dbReference type="ARBA" id="ARBA00022475"/>
    </source>
</evidence>
<feature type="transmembrane region" description="Helical" evidence="8">
    <location>
        <begin position="306"/>
        <end position="324"/>
    </location>
</feature>
<dbReference type="Pfam" id="PF13231">
    <property type="entry name" value="PMT_2"/>
    <property type="match status" value="1"/>
</dbReference>
<sequence>MYRNFFPMRSPNSALPVPHPIDRFWVLAFFAAALFLFTIHLGDSPMRDWDEGTIAQVARNISRSESWEGWIFPTLSGAPYWNKPPLIHWFIALGYQFYGVSEWMTRLPPALLSATSVPLMYRVGLEAFGLRLPAIFSTLIYLTLLPVVRHGRLAMLDGPVLCFFLLAIALAGNGRRTISYSFGVGCSLGLIALTKSILALLLGAIILVFLAIDTPRLLKSGYLWLGLLVGSIPVSLWYGLQLWHYGPQFLETGVVDQSFSRIWQSVENRSGPPWYYLLEVVKLSWPWLLVILPGFRLAWRDRRLSWGKLVLVWSGIYFTAISVMGTKLPWYVLPLYPALALAGGAQLAEVWSYCTQGSPPLDSTLKRVWKWGFWGLSGLAWGGLSYLVFSDGVSSTIIGLTGLCFALTLTLTSLLFQRANPQFISILGWGCYLSLVLLMSSGQWVWELNEGFPVKPVAQLLTANTPTGQPILSNYPHGRPSLDFYSDRRLIPSTPEQIEQAWLQYPQPYLLLDRSGLESFESLHGDRMELLGTAAGWTLVTKSRDP</sequence>
<keyword evidence="3" id="KW-0328">Glycosyltransferase</keyword>
<dbReference type="EMBL" id="JAQOSQ010000005">
    <property type="protein sequence ID" value="MDJ1183055.1"/>
    <property type="molecule type" value="Genomic_DNA"/>
</dbReference>
<comment type="subcellular location">
    <subcellularLocation>
        <location evidence="1">Cell membrane</location>
        <topology evidence="1">Multi-pass membrane protein</topology>
    </subcellularLocation>
</comment>
<reference evidence="10 11" key="1">
    <citation type="submission" date="2023-01" db="EMBL/GenBank/DDBJ databases">
        <title>Novel diversity within Roseofilum (Cyanobacteria; Desertifilaceae) from marine benthic mats with descriptions of four novel species.</title>
        <authorList>
            <person name="Wang Y."/>
            <person name="Berthold D.E."/>
            <person name="Hu J."/>
            <person name="Lefler F.W."/>
            <person name="Laughinghouse H.D. IV."/>
        </authorList>
    </citation>
    <scope>NUCLEOTIDE SEQUENCE [LARGE SCALE GENOMIC DNA]</scope>
    <source>
        <strain evidence="10 11">BLCC-M143</strain>
    </source>
</reference>
<evidence type="ECO:0000313" key="10">
    <source>
        <dbReference type="EMBL" id="MDJ1183055.1"/>
    </source>
</evidence>
<keyword evidence="11" id="KW-1185">Reference proteome</keyword>
<evidence type="ECO:0000259" key="9">
    <source>
        <dbReference type="Pfam" id="PF13231"/>
    </source>
</evidence>
<evidence type="ECO:0000256" key="7">
    <source>
        <dbReference type="ARBA" id="ARBA00023136"/>
    </source>
</evidence>
<feature type="transmembrane region" description="Helical" evidence="8">
    <location>
        <begin position="423"/>
        <end position="446"/>
    </location>
</feature>
<dbReference type="InterPro" id="IPR038731">
    <property type="entry name" value="RgtA/B/C-like"/>
</dbReference>
<dbReference type="RefSeq" id="WP_283757708.1">
    <property type="nucleotide sequence ID" value="NZ_JAQOSQ010000005.1"/>
</dbReference>
<keyword evidence="5 8" id="KW-0812">Transmembrane</keyword>
<feature type="transmembrane region" description="Helical" evidence="8">
    <location>
        <begin position="178"/>
        <end position="210"/>
    </location>
</feature>
<dbReference type="Proteomes" id="UP001232992">
    <property type="component" value="Unassembled WGS sequence"/>
</dbReference>
<keyword evidence="4" id="KW-0808">Transferase</keyword>
<evidence type="ECO:0000313" key="11">
    <source>
        <dbReference type="Proteomes" id="UP001232992"/>
    </source>
</evidence>
<feature type="transmembrane region" description="Helical" evidence="8">
    <location>
        <begin position="274"/>
        <end position="294"/>
    </location>
</feature>
<keyword evidence="7 8" id="KW-0472">Membrane</keyword>
<feature type="transmembrane region" description="Helical" evidence="8">
    <location>
        <begin position="222"/>
        <end position="240"/>
    </location>
</feature>
<name>A0ABT7BV41_9CYAN</name>
<feature type="transmembrane region" description="Helical" evidence="8">
    <location>
        <begin position="128"/>
        <end position="147"/>
    </location>
</feature>
<evidence type="ECO:0000256" key="8">
    <source>
        <dbReference type="SAM" id="Phobius"/>
    </source>
</evidence>
<protein>
    <submittedName>
        <fullName evidence="10">Glycosyltransferase family 39 protein</fullName>
    </submittedName>
</protein>
<evidence type="ECO:0000256" key="5">
    <source>
        <dbReference type="ARBA" id="ARBA00022692"/>
    </source>
</evidence>
<feature type="transmembrane region" description="Helical" evidence="8">
    <location>
        <begin position="395"/>
        <end position="416"/>
    </location>
</feature>
<evidence type="ECO:0000256" key="1">
    <source>
        <dbReference type="ARBA" id="ARBA00004651"/>
    </source>
</evidence>
<feature type="transmembrane region" description="Helical" evidence="8">
    <location>
        <begin position="154"/>
        <end position="172"/>
    </location>
</feature>
<comment type="caution">
    <text evidence="10">The sequence shown here is derived from an EMBL/GenBank/DDBJ whole genome shotgun (WGS) entry which is preliminary data.</text>
</comment>
<feature type="transmembrane region" description="Helical" evidence="8">
    <location>
        <begin position="330"/>
        <end position="351"/>
    </location>
</feature>
<evidence type="ECO:0000256" key="6">
    <source>
        <dbReference type="ARBA" id="ARBA00022989"/>
    </source>
</evidence>
<feature type="transmembrane region" description="Helical" evidence="8">
    <location>
        <begin position="371"/>
        <end position="389"/>
    </location>
</feature>